<evidence type="ECO:0000256" key="1">
    <source>
        <dbReference type="ARBA" id="ARBA00010617"/>
    </source>
</evidence>
<feature type="compositionally biased region" description="Acidic residues" evidence="7">
    <location>
        <begin position="500"/>
        <end position="511"/>
    </location>
</feature>
<dbReference type="InterPro" id="IPR036396">
    <property type="entry name" value="Cyt_P450_sf"/>
</dbReference>
<dbReference type="OrthoDB" id="1470350at2759"/>
<dbReference type="InterPro" id="IPR017972">
    <property type="entry name" value="Cyt_P450_CS"/>
</dbReference>
<dbReference type="PANTHER" id="PTHR24296">
    <property type="entry name" value="CYTOCHROME P450"/>
    <property type="match status" value="1"/>
</dbReference>
<comment type="similarity">
    <text evidence="1 6">Belongs to the cytochrome P450 family.</text>
</comment>
<dbReference type="EMBL" id="JAAAJB010000193">
    <property type="protein sequence ID" value="KAG0262243.1"/>
    <property type="molecule type" value="Genomic_DNA"/>
</dbReference>
<organism evidence="8 9">
    <name type="scientific">Actinomortierella ambigua</name>
    <dbReference type="NCBI Taxonomy" id="1343610"/>
    <lineage>
        <taxon>Eukaryota</taxon>
        <taxon>Fungi</taxon>
        <taxon>Fungi incertae sedis</taxon>
        <taxon>Mucoromycota</taxon>
        <taxon>Mortierellomycotina</taxon>
        <taxon>Mortierellomycetes</taxon>
        <taxon>Mortierellales</taxon>
        <taxon>Mortierellaceae</taxon>
        <taxon>Actinomortierella</taxon>
    </lineage>
</organism>
<dbReference type="PRINTS" id="PR00385">
    <property type="entry name" value="P450"/>
</dbReference>
<keyword evidence="9" id="KW-1185">Reference proteome</keyword>
<dbReference type="Gene3D" id="1.10.630.10">
    <property type="entry name" value="Cytochrome P450"/>
    <property type="match status" value="1"/>
</dbReference>
<dbReference type="AlphaFoldDB" id="A0A9P6Q9B4"/>
<gene>
    <name evidence="8" type="ORF">DFQ27_002470</name>
</gene>
<protein>
    <recommendedName>
        <fullName evidence="10">Cytochrome P450</fullName>
    </recommendedName>
</protein>
<keyword evidence="3 6" id="KW-0560">Oxidoreductase</keyword>
<feature type="compositionally biased region" description="Basic and acidic residues" evidence="7">
    <location>
        <begin position="480"/>
        <end position="490"/>
    </location>
</feature>
<dbReference type="Proteomes" id="UP000807716">
    <property type="component" value="Unassembled WGS sequence"/>
</dbReference>
<comment type="caution">
    <text evidence="8">The sequence shown here is derived from an EMBL/GenBank/DDBJ whole genome shotgun (WGS) entry which is preliminary data.</text>
</comment>
<keyword evidence="5 6" id="KW-0349">Heme</keyword>
<dbReference type="PRINTS" id="PR00463">
    <property type="entry name" value="EP450I"/>
</dbReference>
<proteinExistence type="inferred from homology"/>
<evidence type="ECO:0000313" key="9">
    <source>
        <dbReference type="Proteomes" id="UP000807716"/>
    </source>
</evidence>
<dbReference type="SUPFAM" id="SSF48264">
    <property type="entry name" value="Cytochrome P450"/>
    <property type="match status" value="1"/>
</dbReference>
<accession>A0A9P6Q9B4</accession>
<evidence type="ECO:0000256" key="3">
    <source>
        <dbReference type="ARBA" id="ARBA00023002"/>
    </source>
</evidence>
<evidence type="ECO:0000256" key="6">
    <source>
        <dbReference type="RuleBase" id="RU000461"/>
    </source>
</evidence>
<name>A0A9P6Q9B4_9FUNG</name>
<reference evidence="8" key="1">
    <citation type="journal article" date="2020" name="Fungal Divers.">
        <title>Resolving the Mortierellaceae phylogeny through synthesis of multi-gene phylogenetics and phylogenomics.</title>
        <authorList>
            <person name="Vandepol N."/>
            <person name="Liber J."/>
            <person name="Desiro A."/>
            <person name="Na H."/>
            <person name="Kennedy M."/>
            <person name="Barry K."/>
            <person name="Grigoriev I.V."/>
            <person name="Miller A.N."/>
            <person name="O'Donnell K."/>
            <person name="Stajich J.E."/>
            <person name="Bonito G."/>
        </authorList>
    </citation>
    <scope>NUCLEOTIDE SEQUENCE</scope>
    <source>
        <strain evidence="8">BC1065</strain>
    </source>
</reference>
<dbReference type="GO" id="GO:0016705">
    <property type="term" value="F:oxidoreductase activity, acting on paired donors, with incorporation or reduction of molecular oxygen"/>
    <property type="evidence" value="ECO:0007669"/>
    <property type="project" value="InterPro"/>
</dbReference>
<keyword evidence="4 5" id="KW-0408">Iron</keyword>
<comment type="cofactor">
    <cofactor evidence="5">
        <name>heme</name>
        <dbReference type="ChEBI" id="CHEBI:30413"/>
    </cofactor>
</comment>
<dbReference type="PROSITE" id="PS00086">
    <property type="entry name" value="CYTOCHROME_P450"/>
    <property type="match status" value="1"/>
</dbReference>
<sequence length="608" mass="68817">MSWIGLSRAKQRYLLKHPRSHSEYVALAIMTLLVGVLIKYPDRAIGSSSCPKQLRDKSWGNLPLIGSLLHMASVDFLDHLVVNFKRYGDSWTLSLPMFGRIIVVNTPECMEHILKTNQENYVKGYKYFFPLRDLLGNGIFVSNGAQWRLHRKTASMLFTTRLYRDLVQHAFSETAVELGKVLEKSMDVTGETANVVASPSLGGGGGGGRPAGRGPRLVDLQCEFHKLTLQAFAQLSFGIDFHALGTEGSHEFGDAYDFMTAETDRQVQNPFYFITDRITGHQRTVDKALATLDRYAYDAIAARRAETEEQRQGRRADLLDHFIRYESDDGSKLSDLELRDVFINFMIAGRDTTAQTLTWMFYLLMTHPRVQSNLRREIDAVFPTPSSTATATTTTTDYTYETIIQELPYAKAVFYETLRLYPPVPKNAKMVASDDVLPNGVRVKKGDFIGYSNYIMGRSPKIWGEDAHRFYPERWLSGTPREDGVKENQHEQQQQKAEKDEEQNEEQEEEGDTKTTASKRRSPFGRFRNESPFKFVAFNAGPRVCLGQTFATLEALVTTVHLLQRFEFKLAPGHPIPQIKGSATLPMEGSLLVQVSARQAAFPFQKEM</sequence>
<evidence type="ECO:0000256" key="7">
    <source>
        <dbReference type="SAM" id="MobiDB-lite"/>
    </source>
</evidence>
<keyword evidence="2 5" id="KW-0479">Metal-binding</keyword>
<keyword evidence="6" id="KW-0503">Monooxygenase</keyword>
<feature type="region of interest" description="Disordered" evidence="7">
    <location>
        <begin position="476"/>
        <end position="525"/>
    </location>
</feature>
<dbReference type="GO" id="GO:0004497">
    <property type="term" value="F:monooxygenase activity"/>
    <property type="evidence" value="ECO:0007669"/>
    <property type="project" value="UniProtKB-KW"/>
</dbReference>
<dbReference type="Pfam" id="PF00067">
    <property type="entry name" value="p450"/>
    <property type="match status" value="2"/>
</dbReference>
<evidence type="ECO:0000256" key="4">
    <source>
        <dbReference type="ARBA" id="ARBA00023004"/>
    </source>
</evidence>
<dbReference type="GO" id="GO:0020037">
    <property type="term" value="F:heme binding"/>
    <property type="evidence" value="ECO:0007669"/>
    <property type="project" value="InterPro"/>
</dbReference>
<dbReference type="InterPro" id="IPR002401">
    <property type="entry name" value="Cyt_P450_E_grp-I"/>
</dbReference>
<evidence type="ECO:0008006" key="10">
    <source>
        <dbReference type="Google" id="ProtNLM"/>
    </source>
</evidence>
<evidence type="ECO:0000256" key="5">
    <source>
        <dbReference type="PIRSR" id="PIRSR602401-1"/>
    </source>
</evidence>
<feature type="binding site" description="axial binding residue" evidence="5">
    <location>
        <position position="545"/>
    </location>
    <ligand>
        <name>heme</name>
        <dbReference type="ChEBI" id="CHEBI:30413"/>
    </ligand>
    <ligandPart>
        <name>Fe</name>
        <dbReference type="ChEBI" id="CHEBI:18248"/>
    </ligandPart>
</feature>
<evidence type="ECO:0000256" key="2">
    <source>
        <dbReference type="ARBA" id="ARBA00022723"/>
    </source>
</evidence>
<dbReference type="InterPro" id="IPR001128">
    <property type="entry name" value="Cyt_P450"/>
</dbReference>
<dbReference type="GO" id="GO:0006629">
    <property type="term" value="P:lipid metabolic process"/>
    <property type="evidence" value="ECO:0007669"/>
    <property type="project" value="UniProtKB-ARBA"/>
</dbReference>
<dbReference type="GO" id="GO:0005506">
    <property type="term" value="F:iron ion binding"/>
    <property type="evidence" value="ECO:0007669"/>
    <property type="project" value="InterPro"/>
</dbReference>
<evidence type="ECO:0000313" key="8">
    <source>
        <dbReference type="EMBL" id="KAG0262243.1"/>
    </source>
</evidence>